<evidence type="ECO:0000256" key="4">
    <source>
        <dbReference type="ARBA" id="ARBA00022655"/>
    </source>
</evidence>
<dbReference type="GO" id="GO:0005524">
    <property type="term" value="F:ATP binding"/>
    <property type="evidence" value="ECO:0007669"/>
    <property type="project" value="UniProtKB-KW"/>
</dbReference>
<evidence type="ECO:0000313" key="9">
    <source>
        <dbReference type="EMBL" id="SEA26218.1"/>
    </source>
</evidence>
<accession>A0A1H3ZRD7</accession>
<dbReference type="PANTHER" id="PTHR21299">
    <property type="entry name" value="CYTIDYLATE KINASE/PANTOATE-BETA-ALANINE LIGASE"/>
    <property type="match status" value="1"/>
</dbReference>
<feature type="binding site" evidence="8">
    <location>
        <position position="80"/>
    </location>
    <ligand>
        <name>(R)-pantoate</name>
        <dbReference type="ChEBI" id="CHEBI:15980"/>
    </ligand>
</feature>
<dbReference type="GO" id="GO:0004592">
    <property type="term" value="F:pantoate-beta-alanine ligase activity"/>
    <property type="evidence" value="ECO:0007669"/>
    <property type="project" value="UniProtKB-UniRule"/>
</dbReference>
<dbReference type="Proteomes" id="UP000198850">
    <property type="component" value="Unassembled WGS sequence"/>
</dbReference>
<evidence type="ECO:0000256" key="2">
    <source>
        <dbReference type="ARBA" id="ARBA00009256"/>
    </source>
</evidence>
<evidence type="ECO:0000256" key="8">
    <source>
        <dbReference type="HAMAP-Rule" id="MF_00158"/>
    </source>
</evidence>
<dbReference type="NCBIfam" id="TIGR00125">
    <property type="entry name" value="cyt_tran_rel"/>
    <property type="match status" value="1"/>
</dbReference>
<dbReference type="InterPro" id="IPR004821">
    <property type="entry name" value="Cyt_trans-like"/>
</dbReference>
<comment type="miscellaneous">
    <text evidence="8">The reaction proceeds by a bi uni uni bi ping pong mechanism.</text>
</comment>
<dbReference type="HAMAP" id="MF_00158">
    <property type="entry name" value="PanC"/>
    <property type="match status" value="1"/>
</dbReference>
<feature type="binding site" evidence="8">
    <location>
        <begin position="166"/>
        <end position="169"/>
    </location>
    <ligand>
        <name>ATP</name>
        <dbReference type="ChEBI" id="CHEBI:30616"/>
    </ligand>
</feature>
<keyword evidence="10" id="KW-1185">Reference proteome</keyword>
<proteinExistence type="inferred from homology"/>
<name>A0A1H3ZRD7_9SPHI</name>
<feature type="binding site" evidence="8">
    <location>
        <position position="172"/>
    </location>
    <ligand>
        <name>(R)-pantoate</name>
        <dbReference type="ChEBI" id="CHEBI:15980"/>
    </ligand>
</feature>
<keyword evidence="8" id="KW-0963">Cytoplasm</keyword>
<dbReference type="InterPro" id="IPR014729">
    <property type="entry name" value="Rossmann-like_a/b/a_fold"/>
</dbReference>
<comment type="subcellular location">
    <subcellularLocation>
        <location evidence="8">Cytoplasm</location>
    </subcellularLocation>
</comment>
<evidence type="ECO:0000256" key="6">
    <source>
        <dbReference type="ARBA" id="ARBA00022840"/>
    </source>
</evidence>
<comment type="similarity">
    <text evidence="2 8">Belongs to the pantothenate synthetase family.</text>
</comment>
<evidence type="ECO:0000256" key="7">
    <source>
        <dbReference type="ARBA" id="ARBA00048258"/>
    </source>
</evidence>
<dbReference type="NCBIfam" id="TIGR00018">
    <property type="entry name" value="panC"/>
    <property type="match status" value="1"/>
</dbReference>
<evidence type="ECO:0000313" key="10">
    <source>
        <dbReference type="Proteomes" id="UP000198850"/>
    </source>
</evidence>
<dbReference type="AlphaFoldDB" id="A0A1H3ZRD7"/>
<dbReference type="GO" id="GO:0005829">
    <property type="term" value="C:cytosol"/>
    <property type="evidence" value="ECO:0007669"/>
    <property type="project" value="TreeGrafter"/>
</dbReference>
<feature type="binding site" evidence="8">
    <location>
        <begin position="49"/>
        <end position="56"/>
    </location>
    <ligand>
        <name>ATP</name>
        <dbReference type="ChEBI" id="CHEBI:30616"/>
    </ligand>
</feature>
<dbReference type="STRING" id="425514.SAMN05443550_102464"/>
<dbReference type="PANTHER" id="PTHR21299:SF1">
    <property type="entry name" value="PANTOATE--BETA-ALANINE LIGASE"/>
    <property type="match status" value="1"/>
</dbReference>
<dbReference type="EC" id="6.3.2.1" evidence="8"/>
<comment type="catalytic activity">
    <reaction evidence="7 8">
        <text>(R)-pantoate + beta-alanine + ATP = (R)-pantothenate + AMP + diphosphate + H(+)</text>
        <dbReference type="Rhea" id="RHEA:10912"/>
        <dbReference type="ChEBI" id="CHEBI:15378"/>
        <dbReference type="ChEBI" id="CHEBI:15980"/>
        <dbReference type="ChEBI" id="CHEBI:29032"/>
        <dbReference type="ChEBI" id="CHEBI:30616"/>
        <dbReference type="ChEBI" id="CHEBI:33019"/>
        <dbReference type="ChEBI" id="CHEBI:57966"/>
        <dbReference type="ChEBI" id="CHEBI:456215"/>
        <dbReference type="EC" id="6.3.2.1"/>
    </reaction>
</comment>
<feature type="binding site" evidence="8">
    <location>
        <position position="195"/>
    </location>
    <ligand>
        <name>ATP</name>
        <dbReference type="ChEBI" id="CHEBI:30616"/>
    </ligand>
</feature>
<comment type="function">
    <text evidence="8">Catalyzes the condensation of pantoate with beta-alanine in an ATP-dependent reaction via a pantoyl-adenylate intermediate.</text>
</comment>
<keyword evidence="6 8" id="KW-0067">ATP-binding</keyword>
<dbReference type="GO" id="GO:0015940">
    <property type="term" value="P:pantothenate biosynthetic process"/>
    <property type="evidence" value="ECO:0007669"/>
    <property type="project" value="UniProtKB-UniRule"/>
</dbReference>
<evidence type="ECO:0000256" key="3">
    <source>
        <dbReference type="ARBA" id="ARBA00022598"/>
    </source>
</evidence>
<dbReference type="Gene3D" id="3.40.50.620">
    <property type="entry name" value="HUPs"/>
    <property type="match status" value="1"/>
</dbReference>
<keyword evidence="5 8" id="KW-0547">Nucleotide-binding</keyword>
<protein>
    <recommendedName>
        <fullName evidence="8">Pantothenate synthetase</fullName>
        <shortName evidence="8">PS</shortName>
        <ecNumber evidence="8">6.3.2.1</ecNumber>
    </recommendedName>
    <alternativeName>
        <fullName evidence="8">Pantoate--beta-alanine ligase</fullName>
    </alternativeName>
    <alternativeName>
        <fullName evidence="8">Pantoate-activating enzyme</fullName>
    </alternativeName>
</protein>
<comment type="subunit">
    <text evidence="8">Homodimer.</text>
</comment>
<keyword evidence="3 8" id="KW-0436">Ligase</keyword>
<dbReference type="Pfam" id="PF02569">
    <property type="entry name" value="Pantoate_ligase"/>
    <property type="match status" value="1"/>
</dbReference>
<feature type="active site" description="Proton donor" evidence="8">
    <location>
        <position position="56"/>
    </location>
</feature>
<evidence type="ECO:0000256" key="1">
    <source>
        <dbReference type="ARBA" id="ARBA00004990"/>
    </source>
</evidence>
<dbReference type="CDD" id="cd00560">
    <property type="entry name" value="PanC"/>
    <property type="match status" value="1"/>
</dbReference>
<comment type="pathway">
    <text evidence="1 8">Cofactor biosynthesis; (R)-pantothenate biosynthesis; (R)-pantothenate from (R)-pantoate and beta-alanine: step 1/1.</text>
</comment>
<dbReference type="UniPathway" id="UPA00028">
    <property type="reaction ID" value="UER00005"/>
</dbReference>
<reference evidence="9 10" key="1">
    <citation type="submission" date="2016-10" db="EMBL/GenBank/DDBJ databases">
        <authorList>
            <person name="de Groot N.N."/>
        </authorList>
    </citation>
    <scope>NUCLEOTIDE SEQUENCE [LARGE SCALE GENOMIC DNA]</scope>
    <source>
        <strain evidence="9 10">DSM 19033</strain>
    </source>
</reference>
<keyword evidence="4 8" id="KW-0566">Pantothenate biosynthesis</keyword>
<dbReference type="InterPro" id="IPR003721">
    <property type="entry name" value="Pantoate_ligase"/>
</dbReference>
<dbReference type="EMBL" id="FNRA01000002">
    <property type="protein sequence ID" value="SEA26218.1"/>
    <property type="molecule type" value="Genomic_DNA"/>
</dbReference>
<dbReference type="InterPro" id="IPR042176">
    <property type="entry name" value="Pantoate_ligase_C"/>
</dbReference>
<feature type="binding site" evidence="8">
    <location>
        <begin position="203"/>
        <end position="206"/>
    </location>
    <ligand>
        <name>ATP</name>
        <dbReference type="ChEBI" id="CHEBI:30616"/>
    </ligand>
</feature>
<dbReference type="Gene3D" id="3.30.1300.10">
    <property type="entry name" value="Pantoate-beta-alanine ligase, C-terminal domain"/>
    <property type="match status" value="1"/>
</dbReference>
<gene>
    <name evidence="8" type="primary">panC</name>
    <name evidence="9" type="ORF">SAMN05443550_102464</name>
</gene>
<organism evidence="9 10">
    <name type="scientific">Pedobacter hartonius</name>
    <dbReference type="NCBI Taxonomy" id="425514"/>
    <lineage>
        <taxon>Bacteria</taxon>
        <taxon>Pseudomonadati</taxon>
        <taxon>Bacteroidota</taxon>
        <taxon>Sphingobacteriia</taxon>
        <taxon>Sphingobacteriales</taxon>
        <taxon>Sphingobacteriaceae</taxon>
        <taxon>Pedobacter</taxon>
    </lineage>
</organism>
<evidence type="ECO:0000256" key="5">
    <source>
        <dbReference type="ARBA" id="ARBA00022741"/>
    </source>
</evidence>
<sequence>MFCWYNINTQIATEILKLGLEVINTIAALKMLLQPRKLAKQKIALVPTMGALHKGHVSLIKIAQQNADIVVCSIFVNPTQFTDPKDLEKYPRPLEHDIEMLQEAGCDYVFMPSVKEMYPVQEHWHIDLGNAEFLLEGEFRKGHYQGVTQIVKKLLDAVEPDMAFFGQKDFQQVLMIRNMAAHFDLSLQIISCPIIREDDGLAMSSRNIHLSPVDRKNALVLSRALQYVKDHFEHDSIADLLKEATRMINVTEGVALDYFTIADPETLLPEDDKNAKHLVALVAAKVGETRLIDNMMLN</sequence>
<dbReference type="SUPFAM" id="SSF52374">
    <property type="entry name" value="Nucleotidylyl transferase"/>
    <property type="match status" value="1"/>
</dbReference>
<feature type="binding site" evidence="8">
    <location>
        <position position="80"/>
    </location>
    <ligand>
        <name>beta-alanine</name>
        <dbReference type="ChEBI" id="CHEBI:57966"/>
    </ligand>
</feature>